<proteinExistence type="predicted"/>
<organism evidence="1 2">
    <name type="scientific">Malus domestica</name>
    <name type="common">Apple</name>
    <name type="synonym">Pyrus malus</name>
    <dbReference type="NCBI Taxonomy" id="3750"/>
    <lineage>
        <taxon>Eukaryota</taxon>
        <taxon>Viridiplantae</taxon>
        <taxon>Streptophyta</taxon>
        <taxon>Embryophyta</taxon>
        <taxon>Tracheophyta</taxon>
        <taxon>Spermatophyta</taxon>
        <taxon>Magnoliopsida</taxon>
        <taxon>eudicotyledons</taxon>
        <taxon>Gunneridae</taxon>
        <taxon>Pentapetalae</taxon>
        <taxon>rosids</taxon>
        <taxon>fabids</taxon>
        <taxon>Rosales</taxon>
        <taxon>Rosaceae</taxon>
        <taxon>Amygdaloideae</taxon>
        <taxon>Maleae</taxon>
        <taxon>Malus</taxon>
    </lineage>
</organism>
<evidence type="ECO:0000313" key="2">
    <source>
        <dbReference type="Proteomes" id="UP000290289"/>
    </source>
</evidence>
<protein>
    <submittedName>
        <fullName evidence="1">Uncharacterized protein</fullName>
    </submittedName>
</protein>
<accession>A0A498KIL0</accession>
<comment type="caution">
    <text evidence="1">The sequence shown here is derived from an EMBL/GenBank/DDBJ whole genome shotgun (WGS) entry which is preliminary data.</text>
</comment>
<dbReference type="AlphaFoldDB" id="A0A498KIL0"/>
<gene>
    <name evidence="1" type="ORF">DVH24_026147</name>
</gene>
<evidence type="ECO:0000313" key="1">
    <source>
        <dbReference type="EMBL" id="RXI07011.1"/>
    </source>
</evidence>
<keyword evidence="2" id="KW-1185">Reference proteome</keyword>
<name>A0A498KIL0_MALDO</name>
<dbReference type="Proteomes" id="UP000290289">
    <property type="component" value="Chromosome 2"/>
</dbReference>
<reference evidence="1 2" key="1">
    <citation type="submission" date="2018-10" db="EMBL/GenBank/DDBJ databases">
        <title>A high-quality apple genome assembly.</title>
        <authorList>
            <person name="Hu J."/>
        </authorList>
    </citation>
    <scope>NUCLEOTIDE SEQUENCE [LARGE SCALE GENOMIC DNA]</scope>
    <source>
        <strain evidence="2">cv. HFTH1</strain>
        <tissue evidence="1">Young leaf</tissue>
    </source>
</reference>
<sequence length="91" mass="10458">MIAQLLGLGFKRCHTVSGFRRSMAWASEGSNRETGWREEIGEKGFRNSVIYSSCLAPLFILIREQETCSPSNTSCTRKDLLDLIRFLYMIY</sequence>
<dbReference type="EMBL" id="RDQH01000328">
    <property type="protein sequence ID" value="RXI07011.1"/>
    <property type="molecule type" value="Genomic_DNA"/>
</dbReference>